<dbReference type="InterPro" id="IPR036259">
    <property type="entry name" value="MFS_trans_sf"/>
</dbReference>
<dbReference type="EMBL" id="VIIS01000759">
    <property type="protein sequence ID" value="KAF0305354.1"/>
    <property type="molecule type" value="Genomic_DNA"/>
</dbReference>
<sequence length="370" mass="39068">MVAFPAMGWLAPRLGVTRLYTLSLLVAGVTTVVFGMLTYIEGPAPFLGWCLTVRAAEAVGTAAAQTAARTIIINQFPRRMNSAMSLVEGMIGAGLCLGPAVGGAMYALGGYGAPFYTLGVLLLGTAAASLILMPTVTDRSTRTTEKDDSRSSYLEMLILVLSTADNWLIFAALLVAAMNWTAMDPSMEPYMHAVLGIQPAELSLFFLGSFAGYALSSPLWGRLSDHINNTFLLVAACLAPTALGVLLIPPSPLLGLRPSRLLLGLGMVLREPFQLGAYLPLLPLMVRRSTARGLRSDVRGQALVSAVFGAAYSLGNVLGPVGGGLVTDRWGYPTLATWLGGVTVVLCVAMALRGAVYHSTRRTAAPYVEI</sequence>
<feature type="transmembrane region" description="Helical" evidence="6">
    <location>
        <begin position="190"/>
        <end position="215"/>
    </location>
</feature>
<dbReference type="PANTHER" id="PTHR23506">
    <property type="entry name" value="GH10249P"/>
    <property type="match status" value="1"/>
</dbReference>
<dbReference type="PROSITE" id="PS50850">
    <property type="entry name" value="MFS"/>
    <property type="match status" value="1"/>
</dbReference>
<dbReference type="OrthoDB" id="446368at2759"/>
<dbReference type="Proteomes" id="UP000440578">
    <property type="component" value="Unassembled WGS sequence"/>
</dbReference>
<evidence type="ECO:0000256" key="3">
    <source>
        <dbReference type="ARBA" id="ARBA00022692"/>
    </source>
</evidence>
<feature type="transmembrane region" description="Helical" evidence="6">
    <location>
        <begin position="46"/>
        <end position="68"/>
    </location>
</feature>
<comment type="caution">
    <text evidence="8">The sequence shown here is derived from an EMBL/GenBank/DDBJ whole genome shotgun (WGS) entry which is preliminary data.</text>
</comment>
<keyword evidence="5 6" id="KW-0472">Membrane</keyword>
<dbReference type="Pfam" id="PF07690">
    <property type="entry name" value="MFS_1"/>
    <property type="match status" value="1"/>
</dbReference>
<accession>A0A6A4WNH6</accession>
<evidence type="ECO:0000256" key="5">
    <source>
        <dbReference type="ARBA" id="ARBA00023136"/>
    </source>
</evidence>
<feature type="transmembrane region" description="Helical" evidence="6">
    <location>
        <begin position="335"/>
        <end position="352"/>
    </location>
</feature>
<keyword evidence="4 6" id="KW-1133">Transmembrane helix</keyword>
<dbReference type="InterPro" id="IPR050930">
    <property type="entry name" value="MFS_Vesicular_Transporter"/>
</dbReference>
<feature type="transmembrane region" description="Helical" evidence="6">
    <location>
        <begin position="157"/>
        <end position="178"/>
    </location>
</feature>
<proteinExistence type="predicted"/>
<reference evidence="8 9" key="1">
    <citation type="submission" date="2019-07" db="EMBL/GenBank/DDBJ databases">
        <title>Draft genome assembly of a fouling barnacle, Amphibalanus amphitrite (Darwin, 1854): The first reference genome for Thecostraca.</title>
        <authorList>
            <person name="Kim W."/>
        </authorList>
    </citation>
    <scope>NUCLEOTIDE SEQUENCE [LARGE SCALE GENOMIC DNA]</scope>
    <source>
        <strain evidence="8">SNU_AA5</strain>
        <tissue evidence="8">Soma without cirri and trophi</tissue>
    </source>
</reference>
<dbReference type="InterPro" id="IPR011701">
    <property type="entry name" value="MFS"/>
</dbReference>
<gene>
    <name evidence="8" type="primary">Slc18b1_26</name>
    <name evidence="8" type="ORF">FJT64_023012</name>
</gene>
<name>A0A6A4WNH6_AMPAM</name>
<evidence type="ECO:0000256" key="6">
    <source>
        <dbReference type="SAM" id="Phobius"/>
    </source>
</evidence>
<dbReference type="Gene3D" id="1.20.1250.20">
    <property type="entry name" value="MFS general substrate transporter like domains"/>
    <property type="match status" value="2"/>
</dbReference>
<evidence type="ECO:0000256" key="2">
    <source>
        <dbReference type="ARBA" id="ARBA00022448"/>
    </source>
</evidence>
<feature type="domain" description="Major facilitator superfamily (MFS) profile" evidence="7">
    <location>
        <begin position="1"/>
        <end position="362"/>
    </location>
</feature>
<evidence type="ECO:0000256" key="1">
    <source>
        <dbReference type="ARBA" id="ARBA00004141"/>
    </source>
</evidence>
<dbReference type="PANTHER" id="PTHR23506:SF26">
    <property type="entry name" value="MFS-TYPE TRANSPORTER SLC18B1"/>
    <property type="match status" value="1"/>
</dbReference>
<feature type="transmembrane region" description="Helical" evidence="6">
    <location>
        <begin position="302"/>
        <end position="323"/>
    </location>
</feature>
<dbReference type="GO" id="GO:0022857">
    <property type="term" value="F:transmembrane transporter activity"/>
    <property type="evidence" value="ECO:0007669"/>
    <property type="project" value="InterPro"/>
</dbReference>
<evidence type="ECO:0000313" key="8">
    <source>
        <dbReference type="EMBL" id="KAF0305354.1"/>
    </source>
</evidence>
<evidence type="ECO:0000313" key="9">
    <source>
        <dbReference type="Proteomes" id="UP000440578"/>
    </source>
</evidence>
<feature type="transmembrane region" description="Helical" evidence="6">
    <location>
        <begin position="89"/>
        <end position="109"/>
    </location>
</feature>
<organism evidence="8 9">
    <name type="scientific">Amphibalanus amphitrite</name>
    <name type="common">Striped barnacle</name>
    <name type="synonym">Balanus amphitrite</name>
    <dbReference type="NCBI Taxonomy" id="1232801"/>
    <lineage>
        <taxon>Eukaryota</taxon>
        <taxon>Metazoa</taxon>
        <taxon>Ecdysozoa</taxon>
        <taxon>Arthropoda</taxon>
        <taxon>Crustacea</taxon>
        <taxon>Multicrustacea</taxon>
        <taxon>Cirripedia</taxon>
        <taxon>Thoracica</taxon>
        <taxon>Thoracicalcarea</taxon>
        <taxon>Balanomorpha</taxon>
        <taxon>Balanoidea</taxon>
        <taxon>Balanidae</taxon>
        <taxon>Amphibalaninae</taxon>
        <taxon>Amphibalanus</taxon>
    </lineage>
</organism>
<evidence type="ECO:0000256" key="4">
    <source>
        <dbReference type="ARBA" id="ARBA00022989"/>
    </source>
</evidence>
<comment type="subcellular location">
    <subcellularLocation>
        <location evidence="1">Membrane</location>
        <topology evidence="1">Multi-pass membrane protein</topology>
    </subcellularLocation>
</comment>
<dbReference type="SUPFAM" id="SSF103473">
    <property type="entry name" value="MFS general substrate transporter"/>
    <property type="match status" value="1"/>
</dbReference>
<evidence type="ECO:0000259" key="7">
    <source>
        <dbReference type="PROSITE" id="PS50850"/>
    </source>
</evidence>
<keyword evidence="2" id="KW-0813">Transport</keyword>
<dbReference type="InterPro" id="IPR020846">
    <property type="entry name" value="MFS_dom"/>
</dbReference>
<dbReference type="AlphaFoldDB" id="A0A6A4WNH6"/>
<protein>
    <submittedName>
        <fullName evidence="8">MFS-type transporter SLC18B1</fullName>
    </submittedName>
</protein>
<feature type="transmembrane region" description="Helical" evidence="6">
    <location>
        <begin position="261"/>
        <end position="281"/>
    </location>
</feature>
<feature type="transmembrane region" description="Helical" evidence="6">
    <location>
        <begin position="20"/>
        <end position="40"/>
    </location>
</feature>
<keyword evidence="9" id="KW-1185">Reference proteome</keyword>
<keyword evidence="3 6" id="KW-0812">Transmembrane</keyword>
<feature type="transmembrane region" description="Helical" evidence="6">
    <location>
        <begin position="115"/>
        <end position="136"/>
    </location>
</feature>
<dbReference type="GO" id="GO:0016020">
    <property type="term" value="C:membrane"/>
    <property type="evidence" value="ECO:0007669"/>
    <property type="project" value="UniProtKB-SubCell"/>
</dbReference>
<feature type="transmembrane region" description="Helical" evidence="6">
    <location>
        <begin position="227"/>
        <end position="249"/>
    </location>
</feature>